<proteinExistence type="predicted"/>
<accession>G7IVI7</accession>
<protein>
    <submittedName>
        <fullName evidence="1 2">Uncharacterized protein</fullName>
    </submittedName>
</protein>
<dbReference type="EMBL" id="CM001219">
    <property type="protein sequence ID" value="AES68625.1"/>
    <property type="molecule type" value="Genomic_DNA"/>
</dbReference>
<dbReference type="PaxDb" id="3880-AES68625"/>
<reference evidence="1 3" key="2">
    <citation type="journal article" date="2014" name="BMC Genomics">
        <title>An improved genome release (version Mt4.0) for the model legume Medicago truncatula.</title>
        <authorList>
            <person name="Tang H."/>
            <person name="Krishnakumar V."/>
            <person name="Bidwell S."/>
            <person name="Rosen B."/>
            <person name="Chan A."/>
            <person name="Zhou S."/>
            <person name="Gentzbittel L."/>
            <person name="Childs K.L."/>
            <person name="Yandell M."/>
            <person name="Gundlach H."/>
            <person name="Mayer K.F."/>
            <person name="Schwartz D.C."/>
            <person name="Town C.D."/>
        </authorList>
    </citation>
    <scope>GENOME REANNOTATION</scope>
    <source>
        <strain evidence="2 3">cv. Jemalong A17</strain>
    </source>
</reference>
<dbReference type="HOGENOM" id="CLU_1477270_0_0_1"/>
<reference evidence="1 3" key="1">
    <citation type="journal article" date="2011" name="Nature">
        <title>The Medicago genome provides insight into the evolution of rhizobial symbioses.</title>
        <authorList>
            <person name="Young N.D."/>
            <person name="Debelle F."/>
            <person name="Oldroyd G.E."/>
            <person name="Geurts R."/>
            <person name="Cannon S.B."/>
            <person name="Udvardi M.K."/>
            <person name="Benedito V.A."/>
            <person name="Mayer K.F."/>
            <person name="Gouzy J."/>
            <person name="Schoof H."/>
            <person name="Van de Peer Y."/>
            <person name="Proost S."/>
            <person name="Cook D.R."/>
            <person name="Meyers B.C."/>
            <person name="Spannagl M."/>
            <person name="Cheung F."/>
            <person name="De Mita S."/>
            <person name="Krishnakumar V."/>
            <person name="Gundlach H."/>
            <person name="Zhou S."/>
            <person name="Mudge J."/>
            <person name="Bharti A.K."/>
            <person name="Murray J.D."/>
            <person name="Naoumkina M.A."/>
            <person name="Rosen B."/>
            <person name="Silverstein K.A."/>
            <person name="Tang H."/>
            <person name="Rombauts S."/>
            <person name="Zhao P.X."/>
            <person name="Zhou P."/>
            <person name="Barbe V."/>
            <person name="Bardou P."/>
            <person name="Bechner M."/>
            <person name="Bellec A."/>
            <person name="Berger A."/>
            <person name="Berges H."/>
            <person name="Bidwell S."/>
            <person name="Bisseling T."/>
            <person name="Choisne N."/>
            <person name="Couloux A."/>
            <person name="Denny R."/>
            <person name="Deshpande S."/>
            <person name="Dai X."/>
            <person name="Doyle J.J."/>
            <person name="Dudez A.M."/>
            <person name="Farmer A.D."/>
            <person name="Fouteau S."/>
            <person name="Franken C."/>
            <person name="Gibelin C."/>
            <person name="Gish J."/>
            <person name="Goldstein S."/>
            <person name="Gonzalez A.J."/>
            <person name="Green P.J."/>
            <person name="Hallab A."/>
            <person name="Hartog M."/>
            <person name="Hua A."/>
            <person name="Humphray S.J."/>
            <person name="Jeong D.H."/>
            <person name="Jing Y."/>
            <person name="Jocker A."/>
            <person name="Kenton S.M."/>
            <person name="Kim D.J."/>
            <person name="Klee K."/>
            <person name="Lai H."/>
            <person name="Lang C."/>
            <person name="Lin S."/>
            <person name="Macmil S.L."/>
            <person name="Magdelenat G."/>
            <person name="Matthews L."/>
            <person name="McCorrison J."/>
            <person name="Monaghan E.L."/>
            <person name="Mun J.H."/>
            <person name="Najar F.Z."/>
            <person name="Nicholson C."/>
            <person name="Noirot C."/>
            <person name="O'Bleness M."/>
            <person name="Paule C.R."/>
            <person name="Poulain J."/>
            <person name="Prion F."/>
            <person name="Qin B."/>
            <person name="Qu C."/>
            <person name="Retzel E.F."/>
            <person name="Riddle C."/>
            <person name="Sallet E."/>
            <person name="Samain S."/>
            <person name="Samson N."/>
            <person name="Sanders I."/>
            <person name="Saurat O."/>
            <person name="Scarpelli C."/>
            <person name="Schiex T."/>
            <person name="Segurens B."/>
            <person name="Severin A.J."/>
            <person name="Sherrier D.J."/>
            <person name="Shi R."/>
            <person name="Sims S."/>
            <person name="Singer S.R."/>
            <person name="Sinharoy S."/>
            <person name="Sterck L."/>
            <person name="Viollet A."/>
            <person name="Wang B.B."/>
            <person name="Wang K."/>
            <person name="Wang M."/>
            <person name="Wang X."/>
            <person name="Warfsmann J."/>
            <person name="Weissenbach J."/>
            <person name="White D.D."/>
            <person name="White J.D."/>
            <person name="Wiley G.B."/>
            <person name="Wincker P."/>
            <person name="Xing Y."/>
            <person name="Yang L."/>
            <person name="Yao Z."/>
            <person name="Ying F."/>
            <person name="Zhai J."/>
            <person name="Zhou L."/>
            <person name="Zuber A."/>
            <person name="Denarie J."/>
            <person name="Dixon R.A."/>
            <person name="May G.D."/>
            <person name="Schwartz D.C."/>
            <person name="Rogers J."/>
            <person name="Quetier F."/>
            <person name="Town C.D."/>
            <person name="Roe B.A."/>
        </authorList>
    </citation>
    <scope>NUCLEOTIDE SEQUENCE [LARGE SCALE GENOMIC DNA]</scope>
    <source>
        <strain evidence="1">A17</strain>
        <strain evidence="2 3">cv. Jemalong A17</strain>
    </source>
</reference>
<name>G7IVI7_MEDTR</name>
<organism evidence="1 3">
    <name type="scientific">Medicago truncatula</name>
    <name type="common">Barrel medic</name>
    <name type="synonym">Medicago tribuloides</name>
    <dbReference type="NCBI Taxonomy" id="3880"/>
    <lineage>
        <taxon>Eukaryota</taxon>
        <taxon>Viridiplantae</taxon>
        <taxon>Streptophyta</taxon>
        <taxon>Embryophyta</taxon>
        <taxon>Tracheophyta</taxon>
        <taxon>Spermatophyta</taxon>
        <taxon>Magnoliopsida</taxon>
        <taxon>eudicotyledons</taxon>
        <taxon>Gunneridae</taxon>
        <taxon>Pentapetalae</taxon>
        <taxon>rosids</taxon>
        <taxon>fabids</taxon>
        <taxon>Fabales</taxon>
        <taxon>Fabaceae</taxon>
        <taxon>Papilionoideae</taxon>
        <taxon>50 kb inversion clade</taxon>
        <taxon>NPAAA clade</taxon>
        <taxon>Hologalegina</taxon>
        <taxon>IRL clade</taxon>
        <taxon>Trifolieae</taxon>
        <taxon>Medicago</taxon>
    </lineage>
</organism>
<evidence type="ECO:0000313" key="2">
    <source>
        <dbReference type="EnsemblPlants" id="AES68625"/>
    </source>
</evidence>
<evidence type="ECO:0000313" key="3">
    <source>
        <dbReference type="Proteomes" id="UP000002051"/>
    </source>
</evidence>
<sequence>MALEPNEKHEVISNGGQNKLWIIPEAPTTGGKAELFMHSPALSPFHIWGKNLKLERQNSPIFKNILEHGIVDICFENCSRMSEAHFSIASNFKTHLVDYIGERGDNVPRLFSRLPDIETTMCLDRKRKRPDKHALCSQIRREQENVWGSGPAVLNCVFQEFAAAGWVAGCCSAAILFLRLALI</sequence>
<reference evidence="2" key="3">
    <citation type="submission" date="2015-04" db="UniProtKB">
        <authorList>
            <consortium name="EnsemblPlants"/>
        </authorList>
    </citation>
    <scope>IDENTIFICATION</scope>
    <source>
        <strain evidence="2">cv. Jemalong A17</strain>
    </source>
</reference>
<gene>
    <name evidence="1" type="ordered locus">MTR_3g010890</name>
</gene>
<dbReference type="Proteomes" id="UP000002051">
    <property type="component" value="Chromosome 3"/>
</dbReference>
<dbReference type="AlphaFoldDB" id="G7IVI7"/>
<evidence type="ECO:0000313" key="1">
    <source>
        <dbReference type="EMBL" id="AES68625.1"/>
    </source>
</evidence>
<keyword evidence="3" id="KW-1185">Reference proteome</keyword>
<dbReference type="EnsemblPlants" id="AES68625">
    <property type="protein sequence ID" value="AES68625"/>
    <property type="gene ID" value="MTR_3g010890"/>
</dbReference>